<evidence type="ECO:0000259" key="3">
    <source>
        <dbReference type="Pfam" id="PF20434"/>
    </source>
</evidence>
<gene>
    <name evidence="4" type="ORF">IAB82_02105</name>
</gene>
<dbReference type="Pfam" id="PF20434">
    <property type="entry name" value="BD-FAE"/>
    <property type="match status" value="1"/>
</dbReference>
<dbReference type="AlphaFoldDB" id="A0A9D9IEA1"/>
<dbReference type="InterPro" id="IPR050300">
    <property type="entry name" value="GDXG_lipolytic_enzyme"/>
</dbReference>
<evidence type="ECO:0000313" key="5">
    <source>
        <dbReference type="Proteomes" id="UP000823603"/>
    </source>
</evidence>
<feature type="signal peptide" evidence="2">
    <location>
        <begin position="1"/>
        <end position="25"/>
    </location>
</feature>
<keyword evidence="2" id="KW-0732">Signal</keyword>
<accession>A0A9D9IEA1</accession>
<feature type="chain" id="PRO_5039331260" evidence="2">
    <location>
        <begin position="26"/>
        <end position="343"/>
    </location>
</feature>
<feature type="domain" description="BD-FAE-like" evidence="3">
    <location>
        <begin position="84"/>
        <end position="284"/>
    </location>
</feature>
<organism evidence="4 5">
    <name type="scientific">Candidatus Cryptobacteroides faecavium</name>
    <dbReference type="NCBI Taxonomy" id="2840762"/>
    <lineage>
        <taxon>Bacteria</taxon>
        <taxon>Pseudomonadati</taxon>
        <taxon>Bacteroidota</taxon>
        <taxon>Bacteroidia</taxon>
        <taxon>Bacteroidales</taxon>
        <taxon>Candidatus Cryptobacteroides</taxon>
    </lineage>
</organism>
<dbReference type="PANTHER" id="PTHR48081:SF6">
    <property type="entry name" value="PEPTIDASE S9 PROLYL OLIGOPEPTIDASE CATALYTIC DOMAIN-CONTAINING PROTEIN"/>
    <property type="match status" value="1"/>
</dbReference>
<dbReference type="InterPro" id="IPR049492">
    <property type="entry name" value="BD-FAE-like_dom"/>
</dbReference>
<evidence type="ECO:0000256" key="2">
    <source>
        <dbReference type="SAM" id="SignalP"/>
    </source>
</evidence>
<dbReference type="InterPro" id="IPR029058">
    <property type="entry name" value="AB_hydrolase_fold"/>
</dbReference>
<reference evidence="4" key="2">
    <citation type="journal article" date="2021" name="PeerJ">
        <title>Extensive microbial diversity within the chicken gut microbiome revealed by metagenomics and culture.</title>
        <authorList>
            <person name="Gilroy R."/>
            <person name="Ravi A."/>
            <person name="Getino M."/>
            <person name="Pursley I."/>
            <person name="Horton D.L."/>
            <person name="Alikhan N.F."/>
            <person name="Baker D."/>
            <person name="Gharbi K."/>
            <person name="Hall N."/>
            <person name="Watson M."/>
            <person name="Adriaenssens E.M."/>
            <person name="Foster-Nyarko E."/>
            <person name="Jarju S."/>
            <person name="Secka A."/>
            <person name="Antonio M."/>
            <person name="Oren A."/>
            <person name="Chaudhuri R.R."/>
            <person name="La Ragione R."/>
            <person name="Hildebrand F."/>
            <person name="Pallen M.J."/>
        </authorList>
    </citation>
    <scope>NUCLEOTIDE SEQUENCE</scope>
    <source>
        <strain evidence="4">B2-22910</strain>
    </source>
</reference>
<proteinExistence type="predicted"/>
<comment type="caution">
    <text evidence="4">The sequence shown here is derived from an EMBL/GenBank/DDBJ whole genome shotgun (WGS) entry which is preliminary data.</text>
</comment>
<name>A0A9D9IEA1_9BACT</name>
<dbReference type="Proteomes" id="UP000823603">
    <property type="component" value="Unassembled WGS sequence"/>
</dbReference>
<keyword evidence="1 4" id="KW-0378">Hydrolase</keyword>
<dbReference type="PROSITE" id="PS51257">
    <property type="entry name" value="PROKAR_LIPOPROTEIN"/>
    <property type="match status" value="1"/>
</dbReference>
<dbReference type="Gene3D" id="3.40.50.1820">
    <property type="entry name" value="alpha/beta hydrolase"/>
    <property type="match status" value="1"/>
</dbReference>
<dbReference type="GO" id="GO:0016787">
    <property type="term" value="F:hydrolase activity"/>
    <property type="evidence" value="ECO:0007669"/>
    <property type="project" value="UniProtKB-KW"/>
</dbReference>
<dbReference type="EMBL" id="JADIMB010000030">
    <property type="protein sequence ID" value="MBO8470571.1"/>
    <property type="molecule type" value="Genomic_DNA"/>
</dbReference>
<dbReference type="PANTHER" id="PTHR48081">
    <property type="entry name" value="AB HYDROLASE SUPERFAMILY PROTEIN C4A8.06C"/>
    <property type="match status" value="1"/>
</dbReference>
<protein>
    <submittedName>
        <fullName evidence="4">Alpha/beta hydrolase</fullName>
    </submittedName>
</protein>
<sequence>MNTTKLTILIALLSAACAAAPGLFAQPGCKLEPDMTVMLYPQGQEAGKGLPEAGGPGASNGITQEETIDKYGSIGYISDNARFDLYFPEKPNGQMVIVCPGGGYAFVSSYNEGIYVADWMTRRGVTVAVVKYRLPNGHWTVPLTDVQNTFRYCRAHAQEWGIKQIGVMGFSAGGHLAASATTLYTDSATRPDFSILIYPVISMDWAITHAGTRTNLIGQDSFWTSRKGKDFTQWKKDTEELERLADIYSLQNDVTDDTPAVFLAHSSDDTTVPVENSLQFYQALVRAGVPAEMHIFPTGGHGWGFSKVEYTGHDNIGYARSEFEASLARWMDAQLENAGSRQQ</sequence>
<evidence type="ECO:0000313" key="4">
    <source>
        <dbReference type="EMBL" id="MBO8470571.1"/>
    </source>
</evidence>
<reference evidence="4" key="1">
    <citation type="submission" date="2020-10" db="EMBL/GenBank/DDBJ databases">
        <authorList>
            <person name="Gilroy R."/>
        </authorList>
    </citation>
    <scope>NUCLEOTIDE SEQUENCE</scope>
    <source>
        <strain evidence="4">B2-22910</strain>
    </source>
</reference>
<dbReference type="SUPFAM" id="SSF53474">
    <property type="entry name" value="alpha/beta-Hydrolases"/>
    <property type="match status" value="1"/>
</dbReference>
<evidence type="ECO:0000256" key="1">
    <source>
        <dbReference type="ARBA" id="ARBA00022801"/>
    </source>
</evidence>